<dbReference type="EMBL" id="JAMWBK010000006">
    <property type="protein sequence ID" value="KAJ8904302.1"/>
    <property type="molecule type" value="Genomic_DNA"/>
</dbReference>
<gene>
    <name evidence="3" type="ORF">NDN08_000823</name>
</gene>
<accession>A0AAV8UT45</accession>
<dbReference type="FunFam" id="2.40.100.10:FF:000009">
    <property type="entry name" value="Peptidyl-prolyl cis-trans isomerase D"/>
    <property type="match status" value="1"/>
</dbReference>
<protein>
    <recommendedName>
        <fullName evidence="2">PPIase cyclophilin-type domain-containing protein</fullName>
    </recommendedName>
</protein>
<evidence type="ECO:0000256" key="1">
    <source>
        <dbReference type="ARBA" id="ARBA00000971"/>
    </source>
</evidence>
<reference evidence="3 4" key="1">
    <citation type="journal article" date="2023" name="Nat. Commun.">
        <title>Origin of minicircular mitochondrial genomes in red algae.</title>
        <authorList>
            <person name="Lee Y."/>
            <person name="Cho C.H."/>
            <person name="Lee Y.M."/>
            <person name="Park S.I."/>
            <person name="Yang J.H."/>
            <person name="West J.A."/>
            <person name="Bhattacharya D."/>
            <person name="Yoon H.S."/>
        </authorList>
    </citation>
    <scope>NUCLEOTIDE SEQUENCE [LARGE SCALE GENOMIC DNA]</scope>
    <source>
        <strain evidence="3 4">CCMP1338</strain>
        <tissue evidence="3">Whole cell</tissue>
    </source>
</reference>
<dbReference type="SUPFAM" id="SSF50891">
    <property type="entry name" value="Cyclophilin-like"/>
    <property type="match status" value="1"/>
</dbReference>
<organism evidence="3 4">
    <name type="scientific">Rhodosorus marinus</name>
    <dbReference type="NCBI Taxonomy" id="101924"/>
    <lineage>
        <taxon>Eukaryota</taxon>
        <taxon>Rhodophyta</taxon>
        <taxon>Stylonematophyceae</taxon>
        <taxon>Stylonematales</taxon>
        <taxon>Stylonemataceae</taxon>
        <taxon>Rhodosorus</taxon>
    </lineage>
</organism>
<dbReference type="GO" id="GO:0006457">
    <property type="term" value="P:protein folding"/>
    <property type="evidence" value="ECO:0007669"/>
    <property type="project" value="TreeGrafter"/>
</dbReference>
<evidence type="ECO:0000313" key="3">
    <source>
        <dbReference type="EMBL" id="KAJ8904302.1"/>
    </source>
</evidence>
<dbReference type="Gene3D" id="1.25.40.10">
    <property type="entry name" value="Tetratricopeptide repeat domain"/>
    <property type="match status" value="1"/>
</dbReference>
<evidence type="ECO:0000259" key="2">
    <source>
        <dbReference type="PROSITE" id="PS50072"/>
    </source>
</evidence>
<comment type="caution">
    <text evidence="3">The sequence shown here is derived from an EMBL/GenBank/DDBJ whole genome shotgun (WGS) entry which is preliminary data.</text>
</comment>
<name>A0AAV8UT45_9RHOD</name>
<keyword evidence="4" id="KW-1185">Reference proteome</keyword>
<sequence length="342" mass="37823">MGRTKCFFDISVGGEPSGRFVFELFEDVVPKTAENFRALCTGEKGVGKSGKPLHYKGSLFHRCIKSFMLQGGDFTAGNGTGGESIYGTKFEDENFELKHDRPGLLSMANAGADTNGSQFFLTTVATPHLDGKHVVFGECIRGMGLAYFIENLETNNQKPVADVVIEDCGEGEGPERDDMPEFPEENDLANMEEVRKRVTNFKDEGNKHFSKQNFEAAKRMYSSALRYTSMAKDESLKELEVSCSLNRAACELKLGRNSAAVEDCSKVLENSAATELQKAKAHYRKASAFYMMKKLDEAMSEIEAGLLLASEDPALNAYKGNVKKAIAVRDEREKNLYSRMLG</sequence>
<feature type="domain" description="PPIase cyclophilin-type" evidence="2">
    <location>
        <begin position="7"/>
        <end position="170"/>
    </location>
</feature>
<dbReference type="PANTHER" id="PTHR11071">
    <property type="entry name" value="PEPTIDYL-PROLYL CIS-TRANS ISOMERASE"/>
    <property type="match status" value="1"/>
</dbReference>
<proteinExistence type="predicted"/>
<dbReference type="InterPro" id="IPR019734">
    <property type="entry name" value="TPR_rpt"/>
</dbReference>
<dbReference type="Gene3D" id="2.40.100.10">
    <property type="entry name" value="Cyclophilin-like"/>
    <property type="match status" value="1"/>
</dbReference>
<comment type="catalytic activity">
    <reaction evidence="1">
        <text>[protein]-peptidylproline (omega=180) = [protein]-peptidylproline (omega=0)</text>
        <dbReference type="Rhea" id="RHEA:16237"/>
        <dbReference type="Rhea" id="RHEA-COMP:10747"/>
        <dbReference type="Rhea" id="RHEA-COMP:10748"/>
        <dbReference type="ChEBI" id="CHEBI:83833"/>
        <dbReference type="ChEBI" id="CHEBI:83834"/>
        <dbReference type="EC" id="5.2.1.8"/>
    </reaction>
</comment>
<dbReference type="Proteomes" id="UP001157974">
    <property type="component" value="Unassembled WGS sequence"/>
</dbReference>
<dbReference type="CDD" id="cd01926">
    <property type="entry name" value="cyclophilin_ABH_like"/>
    <property type="match status" value="1"/>
</dbReference>
<evidence type="ECO:0000313" key="4">
    <source>
        <dbReference type="Proteomes" id="UP001157974"/>
    </source>
</evidence>
<dbReference type="PANTHER" id="PTHR11071:SF561">
    <property type="entry name" value="PEPTIDYL-PROLYL CIS-TRANS ISOMERASE D-RELATED"/>
    <property type="match status" value="1"/>
</dbReference>
<dbReference type="SUPFAM" id="SSF48452">
    <property type="entry name" value="TPR-like"/>
    <property type="match status" value="1"/>
</dbReference>
<dbReference type="PROSITE" id="PS50072">
    <property type="entry name" value="CSA_PPIASE_2"/>
    <property type="match status" value="1"/>
</dbReference>
<dbReference type="AlphaFoldDB" id="A0AAV8UT45"/>
<dbReference type="PRINTS" id="PR00153">
    <property type="entry name" value="CSAPPISMRASE"/>
</dbReference>
<dbReference type="GO" id="GO:0005737">
    <property type="term" value="C:cytoplasm"/>
    <property type="evidence" value="ECO:0007669"/>
    <property type="project" value="TreeGrafter"/>
</dbReference>
<dbReference type="InterPro" id="IPR029000">
    <property type="entry name" value="Cyclophilin-like_dom_sf"/>
</dbReference>
<dbReference type="GO" id="GO:0003755">
    <property type="term" value="F:peptidyl-prolyl cis-trans isomerase activity"/>
    <property type="evidence" value="ECO:0007669"/>
    <property type="project" value="UniProtKB-EC"/>
</dbReference>
<dbReference type="GO" id="GO:0016018">
    <property type="term" value="F:cyclosporin A binding"/>
    <property type="evidence" value="ECO:0007669"/>
    <property type="project" value="TreeGrafter"/>
</dbReference>
<dbReference type="InterPro" id="IPR002130">
    <property type="entry name" value="Cyclophilin-type_PPIase_dom"/>
</dbReference>
<dbReference type="SMART" id="SM00028">
    <property type="entry name" value="TPR"/>
    <property type="match status" value="2"/>
</dbReference>
<dbReference type="InterPro" id="IPR011990">
    <property type="entry name" value="TPR-like_helical_dom_sf"/>
</dbReference>
<dbReference type="Pfam" id="PF00160">
    <property type="entry name" value="Pro_isomerase"/>
    <property type="match status" value="1"/>
</dbReference>